<keyword evidence="6" id="KW-0949">S-adenosyl-L-methionine</keyword>
<comment type="catalytic activity">
    <reaction evidence="8">
        <text>L-lysyl-[protein] + S-adenosyl-L-methionine = N(6)-methyl-L-lysyl-[protein] + S-adenosyl-L-homocysteine + H(+)</text>
        <dbReference type="Rhea" id="RHEA:51736"/>
        <dbReference type="Rhea" id="RHEA-COMP:9752"/>
        <dbReference type="Rhea" id="RHEA-COMP:13053"/>
        <dbReference type="ChEBI" id="CHEBI:15378"/>
        <dbReference type="ChEBI" id="CHEBI:29969"/>
        <dbReference type="ChEBI" id="CHEBI:57856"/>
        <dbReference type="ChEBI" id="CHEBI:59789"/>
        <dbReference type="ChEBI" id="CHEBI:61929"/>
    </reaction>
</comment>
<evidence type="ECO:0000259" key="13">
    <source>
        <dbReference type="Pfam" id="PF08241"/>
    </source>
</evidence>
<comment type="similarity">
    <text evidence="2">Belongs to the multi antimicrobial extrusion (MATE) (TC 2.A.66.1) family.</text>
</comment>
<dbReference type="InterPro" id="IPR051419">
    <property type="entry name" value="Lys/N-term_MeTrsfase_sf"/>
</dbReference>
<evidence type="ECO:0000256" key="1">
    <source>
        <dbReference type="ARBA" id="ARBA00008361"/>
    </source>
</evidence>
<evidence type="ECO:0000256" key="9">
    <source>
        <dbReference type="ARBA" id="ARBA00052410"/>
    </source>
</evidence>
<evidence type="ECO:0000256" key="7">
    <source>
        <dbReference type="ARBA" id="ARBA00048653"/>
    </source>
</evidence>
<sequence>MIFLISFVSTVFCGHLGKSQLAGVALAFAVIHLTGISVGTGLAAACDTLISQALVRAGVQAAEETEVLEMKNKGLNGEHNMDHLPDDNCRYKDVDYWDERYKTEKCFDWLGSFSRFQHLIEEHIKKQDSILVLGCGNSSMSGDMYSAGYRSITNIDYSAVCISAMRARHSDCPGMTWHQMDVRQLSFPDASFDVILEKATLDAIMVEEKTPWEVSPETAVFVHKALTEISRCLKPGGLFVSVTFAQPFFRKRLYARAEYNWSIKQYSYGEGFEYFVYVLTKGEKLSPEDAALEKKLLEDSKSQPPRITTTQTEDKEDFLSNINL</sequence>
<dbReference type="Gene3D" id="3.40.50.150">
    <property type="entry name" value="Vaccinia Virus protein VP39"/>
    <property type="match status" value="1"/>
</dbReference>
<proteinExistence type="inferred from homology"/>
<dbReference type="GO" id="GO:0008757">
    <property type="term" value="F:S-adenosylmethionine-dependent methyltransferase activity"/>
    <property type="evidence" value="ECO:0007669"/>
    <property type="project" value="InterPro"/>
</dbReference>
<evidence type="ECO:0000256" key="4">
    <source>
        <dbReference type="ARBA" id="ARBA00022603"/>
    </source>
</evidence>
<dbReference type="AlphaFoldDB" id="A0AAV1MZD6"/>
<evidence type="ECO:0000256" key="12">
    <source>
        <dbReference type="SAM" id="MobiDB-lite"/>
    </source>
</evidence>
<dbReference type="SUPFAM" id="SSF53335">
    <property type="entry name" value="S-adenosyl-L-methionine-dependent methyltransferases"/>
    <property type="match status" value="1"/>
</dbReference>
<dbReference type="GO" id="GO:0042910">
    <property type="term" value="F:xenobiotic transmembrane transporter activity"/>
    <property type="evidence" value="ECO:0007669"/>
    <property type="project" value="InterPro"/>
</dbReference>
<evidence type="ECO:0000256" key="6">
    <source>
        <dbReference type="ARBA" id="ARBA00022691"/>
    </source>
</evidence>
<feature type="compositionally biased region" description="Polar residues" evidence="12">
    <location>
        <begin position="302"/>
        <end position="311"/>
    </location>
</feature>
<accession>A0AAV1MZD6</accession>
<dbReference type="GO" id="GO:0032259">
    <property type="term" value="P:methylation"/>
    <property type="evidence" value="ECO:0007669"/>
    <property type="project" value="UniProtKB-KW"/>
</dbReference>
<keyword evidence="15" id="KW-1185">Reference proteome</keyword>
<reference evidence="14 15" key="1">
    <citation type="submission" date="2024-01" db="EMBL/GenBank/DDBJ databases">
        <authorList>
            <person name="Alioto T."/>
            <person name="Alioto T."/>
            <person name="Gomez Garrido J."/>
        </authorList>
    </citation>
    <scope>NUCLEOTIDE SEQUENCE [LARGE SCALE GENOMIC DNA]</scope>
</reference>
<evidence type="ECO:0000256" key="5">
    <source>
        <dbReference type="ARBA" id="ARBA00022679"/>
    </source>
</evidence>
<keyword evidence="3" id="KW-0597">Phosphoprotein</keyword>
<feature type="domain" description="Methyltransferase type 11" evidence="13">
    <location>
        <begin position="132"/>
        <end position="240"/>
    </location>
</feature>
<comment type="function">
    <text evidence="10">Protein-lysine methyltransferase that efficiently catalyzes three successive methylations on 'Lys-36' in eukaryotic translation elongation factor 1 alpha (EEF1A1 or EEF1A2).</text>
</comment>
<evidence type="ECO:0000256" key="8">
    <source>
        <dbReference type="ARBA" id="ARBA00048985"/>
    </source>
</evidence>
<dbReference type="PANTHER" id="PTHR12176">
    <property type="entry name" value="SAM-DEPENDENT METHYLTRANSFERASE SUPERFAMILY PROTEIN"/>
    <property type="match status" value="1"/>
</dbReference>
<feature type="region of interest" description="Disordered" evidence="12">
    <location>
        <begin position="297"/>
        <end position="324"/>
    </location>
</feature>
<name>A0AAV1MZD6_SCOSC</name>
<organism evidence="14 15">
    <name type="scientific">Scomber scombrus</name>
    <name type="common">Atlantic mackerel</name>
    <name type="synonym">Scomber vernalis</name>
    <dbReference type="NCBI Taxonomy" id="13677"/>
    <lineage>
        <taxon>Eukaryota</taxon>
        <taxon>Metazoa</taxon>
        <taxon>Chordata</taxon>
        <taxon>Craniata</taxon>
        <taxon>Vertebrata</taxon>
        <taxon>Euteleostomi</taxon>
        <taxon>Actinopterygii</taxon>
        <taxon>Neopterygii</taxon>
        <taxon>Teleostei</taxon>
        <taxon>Neoteleostei</taxon>
        <taxon>Acanthomorphata</taxon>
        <taxon>Pelagiaria</taxon>
        <taxon>Scombriformes</taxon>
        <taxon>Scombridae</taxon>
        <taxon>Scomber</taxon>
    </lineage>
</organism>
<evidence type="ECO:0000313" key="14">
    <source>
        <dbReference type="EMBL" id="CAK6952496.1"/>
    </source>
</evidence>
<comment type="catalytic activity">
    <reaction evidence="9">
        <text>N(6),N(6)-dimethyl-L-lysyl-[protein] + S-adenosyl-L-methionine = N(6),N(6),N(6)-trimethyl-L-lysyl-[protein] + S-adenosyl-L-homocysteine + H(+)</text>
        <dbReference type="Rhea" id="RHEA:54200"/>
        <dbReference type="Rhea" id="RHEA-COMP:13826"/>
        <dbReference type="Rhea" id="RHEA-COMP:13827"/>
        <dbReference type="ChEBI" id="CHEBI:15378"/>
        <dbReference type="ChEBI" id="CHEBI:57856"/>
        <dbReference type="ChEBI" id="CHEBI:59789"/>
        <dbReference type="ChEBI" id="CHEBI:61961"/>
        <dbReference type="ChEBI" id="CHEBI:61976"/>
    </reaction>
</comment>
<comment type="similarity">
    <text evidence="1">Belongs to the methyltransferase superfamily.</text>
</comment>
<comment type="catalytic activity">
    <reaction evidence="7">
        <text>N(6)-methyl-L-lysyl-[protein] + S-adenosyl-L-methionine = N(6),N(6)-dimethyl-L-lysyl-[protein] + S-adenosyl-L-homocysteine + H(+)</text>
        <dbReference type="Rhea" id="RHEA:54196"/>
        <dbReference type="Rhea" id="RHEA-COMP:13053"/>
        <dbReference type="Rhea" id="RHEA-COMP:13827"/>
        <dbReference type="ChEBI" id="CHEBI:15378"/>
        <dbReference type="ChEBI" id="CHEBI:57856"/>
        <dbReference type="ChEBI" id="CHEBI:59789"/>
        <dbReference type="ChEBI" id="CHEBI:61929"/>
        <dbReference type="ChEBI" id="CHEBI:61976"/>
    </reaction>
</comment>
<evidence type="ECO:0000313" key="15">
    <source>
        <dbReference type="Proteomes" id="UP001314229"/>
    </source>
</evidence>
<evidence type="ECO:0000256" key="11">
    <source>
        <dbReference type="ARBA" id="ARBA00067848"/>
    </source>
</evidence>
<keyword evidence="4 14" id="KW-0489">Methyltransferase</keyword>
<dbReference type="CDD" id="cd02440">
    <property type="entry name" value="AdoMet_MTases"/>
    <property type="match status" value="1"/>
</dbReference>
<protein>
    <recommendedName>
        <fullName evidence="11">EEF1A lysine methyltransferase 4</fullName>
    </recommendedName>
</protein>
<gene>
    <name evidence="14" type="ORF">FSCOSCO3_A010854</name>
</gene>
<dbReference type="Pfam" id="PF01554">
    <property type="entry name" value="MatE"/>
    <property type="match status" value="1"/>
</dbReference>
<keyword evidence="5" id="KW-0808">Transferase</keyword>
<dbReference type="InterPro" id="IPR002528">
    <property type="entry name" value="MATE_fam"/>
</dbReference>
<dbReference type="GO" id="GO:0015297">
    <property type="term" value="F:antiporter activity"/>
    <property type="evidence" value="ECO:0007669"/>
    <property type="project" value="InterPro"/>
</dbReference>
<dbReference type="PANTHER" id="PTHR12176:SF80">
    <property type="entry name" value="EEF1A LYSINE METHYLTRANSFERASE 4"/>
    <property type="match status" value="1"/>
</dbReference>
<evidence type="ECO:0000256" key="3">
    <source>
        <dbReference type="ARBA" id="ARBA00022553"/>
    </source>
</evidence>
<evidence type="ECO:0000256" key="10">
    <source>
        <dbReference type="ARBA" id="ARBA00059299"/>
    </source>
</evidence>
<dbReference type="GO" id="GO:0016020">
    <property type="term" value="C:membrane"/>
    <property type="evidence" value="ECO:0007669"/>
    <property type="project" value="InterPro"/>
</dbReference>
<dbReference type="FunFam" id="3.40.50.150:FF:000111">
    <property type="entry name" value="EEF1A lysine methyltransferase 4"/>
    <property type="match status" value="1"/>
</dbReference>
<evidence type="ECO:0000256" key="2">
    <source>
        <dbReference type="ARBA" id="ARBA00010199"/>
    </source>
</evidence>
<dbReference type="InterPro" id="IPR029063">
    <property type="entry name" value="SAM-dependent_MTases_sf"/>
</dbReference>
<dbReference type="EMBL" id="CAWUFR010000009">
    <property type="protein sequence ID" value="CAK6952496.1"/>
    <property type="molecule type" value="Genomic_DNA"/>
</dbReference>
<dbReference type="Pfam" id="PF08241">
    <property type="entry name" value="Methyltransf_11"/>
    <property type="match status" value="1"/>
</dbReference>
<dbReference type="Proteomes" id="UP001314229">
    <property type="component" value="Unassembled WGS sequence"/>
</dbReference>
<dbReference type="InterPro" id="IPR013216">
    <property type="entry name" value="Methyltransf_11"/>
</dbReference>
<comment type="caution">
    <text evidence="14">The sequence shown here is derived from an EMBL/GenBank/DDBJ whole genome shotgun (WGS) entry which is preliminary data.</text>
</comment>